<dbReference type="Proteomes" id="UP001500962">
    <property type="component" value="Unassembled WGS sequence"/>
</dbReference>
<feature type="region of interest" description="Disordered" evidence="1">
    <location>
        <begin position="47"/>
        <end position="70"/>
    </location>
</feature>
<evidence type="ECO:0000313" key="2">
    <source>
        <dbReference type="EMBL" id="GAA0454368.1"/>
    </source>
</evidence>
<proteinExistence type="predicted"/>
<reference evidence="2" key="1">
    <citation type="journal article" date="2014" name="Int. J. Syst. Evol. Microbiol.">
        <title>Complete genome sequence of Corynebacterium casei LMG S-19264T (=DSM 44701T), isolated from a smear-ripened cheese.</title>
        <authorList>
            <consortium name="US DOE Joint Genome Institute (JGI-PGF)"/>
            <person name="Walter F."/>
            <person name="Albersmeier A."/>
            <person name="Kalinowski J."/>
            <person name="Ruckert C."/>
        </authorList>
    </citation>
    <scope>NUCLEOTIDE SEQUENCE</scope>
    <source>
        <strain evidence="2">JCM 12289</strain>
    </source>
</reference>
<comment type="caution">
    <text evidence="2">The sequence shown here is derived from an EMBL/GenBank/DDBJ whole genome shotgun (WGS) entry which is preliminary data.</text>
</comment>
<feature type="compositionally biased region" description="Polar residues" evidence="1">
    <location>
        <begin position="47"/>
        <end position="60"/>
    </location>
</feature>
<dbReference type="AlphaFoldDB" id="A0AAV3SDL4"/>
<name>A0AAV3SDL4_HALDO</name>
<evidence type="ECO:0000313" key="3">
    <source>
        <dbReference type="Proteomes" id="UP001500962"/>
    </source>
</evidence>
<accession>A0AAV3SDL4</accession>
<sequence>MQFSGKDFRRTPASGKRFVLAKVQAVAVGESEGTPRSGEFALKANGRTFSQEDGMTNPLTSPVEGTPYGGVYDPKPGESYSWYVVWTAPQQISTDAMTVQWTSREESSGVQGESARWTKGGSSSR</sequence>
<dbReference type="EMBL" id="BAAADN010000013">
    <property type="protein sequence ID" value="GAA0454368.1"/>
    <property type="molecule type" value="Genomic_DNA"/>
</dbReference>
<protein>
    <submittedName>
        <fullName evidence="2">Uncharacterized protein</fullName>
    </submittedName>
</protein>
<gene>
    <name evidence="2" type="ORF">GCM10008985_07700</name>
</gene>
<reference evidence="2" key="2">
    <citation type="submission" date="2023-12" db="EMBL/GenBank/DDBJ databases">
        <authorList>
            <person name="Sun Q."/>
            <person name="Inoue M."/>
        </authorList>
    </citation>
    <scope>NUCLEOTIDE SEQUENCE</scope>
    <source>
        <strain evidence="2">JCM 12289</strain>
    </source>
</reference>
<evidence type="ECO:0000256" key="1">
    <source>
        <dbReference type="SAM" id="MobiDB-lite"/>
    </source>
</evidence>
<feature type="region of interest" description="Disordered" evidence="1">
    <location>
        <begin position="103"/>
        <end position="125"/>
    </location>
</feature>
<organism evidence="2 3">
    <name type="scientific">Halococcus dombrowskii</name>
    <dbReference type="NCBI Taxonomy" id="179637"/>
    <lineage>
        <taxon>Archaea</taxon>
        <taxon>Methanobacteriati</taxon>
        <taxon>Methanobacteriota</taxon>
        <taxon>Stenosarchaea group</taxon>
        <taxon>Halobacteria</taxon>
        <taxon>Halobacteriales</taxon>
        <taxon>Halococcaceae</taxon>
        <taxon>Halococcus</taxon>
    </lineage>
</organism>